<evidence type="ECO:0000256" key="3">
    <source>
        <dbReference type="ARBA" id="ARBA00022741"/>
    </source>
</evidence>
<evidence type="ECO:0000256" key="5">
    <source>
        <dbReference type="ARBA" id="ARBA00022840"/>
    </source>
</evidence>
<sequence length="163" mass="18885">MRITELIKLKQVQHVMSEKTVLADISHPFIVKLIPPFYDEKPFGIYHKILSAKIDFPRNLDRTAKDLIKKLLVQDRTRRLGNMKNGSSDVKNHKWFKEISWDDAQTAKTKSNPKLKTKAEGVFKFKLKVKAKVGIWHGDPAQYYNLKFFAISDDIFTANSSSY</sequence>
<dbReference type="PANTHER" id="PTHR24353:SF37">
    <property type="entry name" value="CAMP-DEPENDENT PROTEIN KINASE CATALYTIC SUBUNIT PRKX"/>
    <property type="match status" value="1"/>
</dbReference>
<dbReference type="PANTHER" id="PTHR24353">
    <property type="entry name" value="CYCLIC NUCLEOTIDE-DEPENDENT PROTEIN KINASE"/>
    <property type="match status" value="1"/>
</dbReference>
<evidence type="ECO:0000313" key="6">
    <source>
        <dbReference type="EMBL" id="KAF6024994.1"/>
    </source>
</evidence>
<dbReference type="Gene3D" id="3.30.200.20">
    <property type="entry name" value="Phosphorylase Kinase, domain 1"/>
    <property type="match status" value="1"/>
</dbReference>
<proteinExistence type="predicted"/>
<accession>A0A7J7JH91</accession>
<name>A0A7J7JH91_BUGNE</name>
<dbReference type="GO" id="GO:0005952">
    <property type="term" value="C:cAMP-dependent protein kinase complex"/>
    <property type="evidence" value="ECO:0007669"/>
    <property type="project" value="TreeGrafter"/>
</dbReference>
<dbReference type="AlphaFoldDB" id="A0A7J7JH91"/>
<dbReference type="GO" id="GO:0004691">
    <property type="term" value="F:cAMP-dependent protein kinase activity"/>
    <property type="evidence" value="ECO:0007669"/>
    <property type="project" value="TreeGrafter"/>
</dbReference>
<dbReference type="EMBL" id="VXIV02002504">
    <property type="protein sequence ID" value="KAF6024994.1"/>
    <property type="molecule type" value="Genomic_DNA"/>
</dbReference>
<protein>
    <submittedName>
        <fullName evidence="6">PRKX</fullName>
    </submittedName>
</protein>
<organism evidence="6 7">
    <name type="scientific">Bugula neritina</name>
    <name type="common">Brown bryozoan</name>
    <name type="synonym">Sertularia neritina</name>
    <dbReference type="NCBI Taxonomy" id="10212"/>
    <lineage>
        <taxon>Eukaryota</taxon>
        <taxon>Metazoa</taxon>
        <taxon>Spiralia</taxon>
        <taxon>Lophotrochozoa</taxon>
        <taxon>Bryozoa</taxon>
        <taxon>Gymnolaemata</taxon>
        <taxon>Cheilostomatida</taxon>
        <taxon>Flustrina</taxon>
        <taxon>Buguloidea</taxon>
        <taxon>Bugulidae</taxon>
        <taxon>Bugula</taxon>
    </lineage>
</organism>
<evidence type="ECO:0000256" key="2">
    <source>
        <dbReference type="ARBA" id="ARBA00022679"/>
    </source>
</evidence>
<comment type="caution">
    <text evidence="6">The sequence shown here is derived from an EMBL/GenBank/DDBJ whole genome shotgun (WGS) entry which is preliminary data.</text>
</comment>
<dbReference type="GO" id="GO:0005524">
    <property type="term" value="F:ATP binding"/>
    <property type="evidence" value="ECO:0007669"/>
    <property type="project" value="UniProtKB-KW"/>
</dbReference>
<dbReference type="Proteomes" id="UP000593567">
    <property type="component" value="Unassembled WGS sequence"/>
</dbReference>
<reference evidence="6" key="1">
    <citation type="submission" date="2020-06" db="EMBL/GenBank/DDBJ databases">
        <title>Draft genome of Bugula neritina, a colonial animal packing powerful symbionts and potential medicines.</title>
        <authorList>
            <person name="Rayko M."/>
        </authorList>
    </citation>
    <scope>NUCLEOTIDE SEQUENCE [LARGE SCALE GENOMIC DNA]</scope>
    <source>
        <strain evidence="6">Kwan_BN1</strain>
    </source>
</reference>
<evidence type="ECO:0000313" key="7">
    <source>
        <dbReference type="Proteomes" id="UP000593567"/>
    </source>
</evidence>
<dbReference type="GO" id="GO:0005829">
    <property type="term" value="C:cytosol"/>
    <property type="evidence" value="ECO:0007669"/>
    <property type="project" value="TreeGrafter"/>
</dbReference>
<keyword evidence="4" id="KW-0418">Kinase</keyword>
<dbReference type="Gene3D" id="1.10.510.10">
    <property type="entry name" value="Transferase(Phosphotransferase) domain 1"/>
    <property type="match status" value="1"/>
</dbReference>
<dbReference type="OrthoDB" id="63267at2759"/>
<keyword evidence="7" id="KW-1185">Reference proteome</keyword>
<evidence type="ECO:0000256" key="4">
    <source>
        <dbReference type="ARBA" id="ARBA00022777"/>
    </source>
</evidence>
<keyword evidence="1" id="KW-0723">Serine/threonine-protein kinase</keyword>
<keyword evidence="3" id="KW-0547">Nucleotide-binding</keyword>
<dbReference type="SUPFAM" id="SSF56112">
    <property type="entry name" value="Protein kinase-like (PK-like)"/>
    <property type="match status" value="1"/>
</dbReference>
<evidence type="ECO:0000256" key="1">
    <source>
        <dbReference type="ARBA" id="ARBA00022527"/>
    </source>
</evidence>
<keyword evidence="5" id="KW-0067">ATP-binding</keyword>
<keyword evidence="2" id="KW-0808">Transferase</keyword>
<dbReference type="InterPro" id="IPR011009">
    <property type="entry name" value="Kinase-like_dom_sf"/>
</dbReference>
<gene>
    <name evidence="6" type="ORF">EB796_016675</name>
</gene>